<sequence>FEALANAATAHHMLLYGCDGEPFSTDSIWNCPPMCKNGQPTIMFAWAKNAPPTVMPKGVGLRVGRKTSIKTIVLQVHYAKILKASVCCWYIFIRFWGLHHSSTYAFYPVKEVIEVKPGDAVAVRCTYNSSSMDHVVGVGSTGNDEMCNYYIMFYTDSSVADPSGECAFDELTQLTGKKFPIDVSVPLPPNPALEEVAIGSHHHAGMNHPGEANDKFEAVADANRAHHMLLYGCEGEACSQNCPAMCKNSHPVILFARAKNAPPTILPKDAEDEDHSGLKIYVTHKKQPYVAGVFFLASASFRIPQGHSSTCPWFRCSFGETYIQFIMDRRVYYIWLGVAIDTSGSRKWTAQYFMPHGITADHQGTIWLTDVAMHQVFKTSPGQTEPKMTLGQKFQHGEDTNLFCKPTDVAVLMSGEFFVSDGYCKSRVLKFSKDGTFLMSFGKRNVQFGAVPPVVTFDIPHNITVSEEHHLVCVADRENNRIQCSDLDGNFKQVIKRPEFGPRLFALEYCPAHGGLLYAVNGPAFEICWKCGMYQM</sequence>
<evidence type="ECO:0000256" key="6">
    <source>
        <dbReference type="ARBA" id="ARBA00022737"/>
    </source>
</evidence>
<keyword evidence="5" id="KW-0732">Signal</keyword>
<feature type="binding site" evidence="13">
    <location>
        <position position="12"/>
    </location>
    <ligand>
        <name>Cu(2+)</name>
        <dbReference type="ChEBI" id="CHEBI:29036"/>
        <label>1</label>
        <note>catalytic</note>
    </ligand>
</feature>
<keyword evidence="9" id="KW-0456">Lyase</keyword>
<evidence type="ECO:0000256" key="14">
    <source>
        <dbReference type="PIRSR" id="PIRSR600720-3"/>
    </source>
</evidence>
<protein>
    <submittedName>
        <fullName evidence="19">LOW QUALITY PROTEIN: peptidyl-glycine alpha-amidating monooxygenase A-like</fullName>
    </submittedName>
</protein>
<comment type="catalytic activity">
    <reaction evidence="11">
        <text>a [peptide]-C-terminal glycine + 2 L-ascorbate + O2 = a [peptide]-C-terminal (2S)-2-hydroxyglycine + 2 monodehydro-L-ascorbate radical + H2O</text>
        <dbReference type="Rhea" id="RHEA:21452"/>
        <dbReference type="Rhea" id="RHEA-COMP:13486"/>
        <dbReference type="Rhea" id="RHEA-COMP:15321"/>
        <dbReference type="ChEBI" id="CHEBI:15377"/>
        <dbReference type="ChEBI" id="CHEBI:15379"/>
        <dbReference type="ChEBI" id="CHEBI:38290"/>
        <dbReference type="ChEBI" id="CHEBI:59513"/>
        <dbReference type="ChEBI" id="CHEBI:137000"/>
        <dbReference type="ChEBI" id="CHEBI:142768"/>
        <dbReference type="EC" id="1.14.17.3"/>
    </reaction>
</comment>
<feature type="binding site" evidence="12">
    <location>
        <position position="477"/>
    </location>
    <ligand>
        <name>a protein</name>
        <dbReference type="ChEBI" id="CHEBI:16541"/>
    </ligand>
    <ligandPart>
        <name>C-terminal Xaa-(2S)-2-hydroxyglycine residue</name>
        <dbReference type="ChEBI" id="CHEBI:142768"/>
    </ligandPart>
</feature>
<feature type="disulfide bond" evidence="14">
    <location>
        <begin position="125"/>
        <end position="147"/>
    </location>
</feature>
<dbReference type="InterPro" id="IPR014784">
    <property type="entry name" value="Cu2_ascorb_mOase-like_C"/>
</dbReference>
<evidence type="ECO:0000256" key="8">
    <source>
        <dbReference type="ARBA" id="ARBA00023180"/>
    </source>
</evidence>
<dbReference type="GO" id="GO:0005507">
    <property type="term" value="F:copper ion binding"/>
    <property type="evidence" value="ECO:0007669"/>
    <property type="project" value="InterPro"/>
</dbReference>
<evidence type="ECO:0000256" key="15">
    <source>
        <dbReference type="PROSITE-ProRule" id="PRU00504"/>
    </source>
</evidence>
<dbReference type="GO" id="GO:0004504">
    <property type="term" value="F:peptidylglycine monooxygenase activity"/>
    <property type="evidence" value="ECO:0007669"/>
    <property type="project" value="UniProtKB-EC"/>
</dbReference>
<dbReference type="PANTHER" id="PTHR10680:SF14">
    <property type="entry name" value="PEPTIDYL-GLYCINE ALPHA-AMIDATING MONOOXYGENASE"/>
    <property type="match status" value="1"/>
</dbReference>
<evidence type="ECO:0000256" key="2">
    <source>
        <dbReference type="ARBA" id="ARBA00006026"/>
    </source>
</evidence>
<evidence type="ECO:0000313" key="18">
    <source>
        <dbReference type="Proteomes" id="UP001165740"/>
    </source>
</evidence>
<comment type="cofactor">
    <cofactor evidence="13">
        <name>Zn(2+)</name>
        <dbReference type="ChEBI" id="CHEBI:29105"/>
    </cofactor>
    <text evidence="13">Binds one Zn(2+) ion per subunit.</text>
</comment>
<evidence type="ECO:0000256" key="3">
    <source>
        <dbReference type="ARBA" id="ARBA00010263"/>
    </source>
</evidence>
<accession>A0A9W2YSA9</accession>
<feature type="binding site" evidence="13">
    <location>
        <position position="146"/>
    </location>
    <ligand>
        <name>Cu(2+)</name>
        <dbReference type="ChEBI" id="CHEBI:29036"/>
        <label>1</label>
        <note>catalytic</note>
    </ligand>
</feature>
<evidence type="ECO:0000256" key="1">
    <source>
        <dbReference type="ARBA" id="ARBA00000686"/>
    </source>
</evidence>
<dbReference type="InterPro" id="IPR024548">
    <property type="entry name" value="Cu2_monoox_C"/>
</dbReference>
<dbReference type="InterPro" id="IPR001258">
    <property type="entry name" value="NHL_repeat"/>
</dbReference>
<evidence type="ECO:0000256" key="4">
    <source>
        <dbReference type="ARBA" id="ARBA00022723"/>
    </source>
</evidence>
<feature type="domain" description="Copper type II ascorbate-dependent monooxygenase N-terminal" evidence="16">
    <location>
        <begin position="5"/>
        <end position="81"/>
    </location>
</feature>
<dbReference type="GO" id="GO:0005576">
    <property type="term" value="C:extracellular region"/>
    <property type="evidence" value="ECO:0007669"/>
    <property type="project" value="TreeGrafter"/>
</dbReference>
<organism evidence="18 19">
    <name type="scientific">Biomphalaria glabrata</name>
    <name type="common">Bloodfluke planorb</name>
    <name type="synonym">Freshwater snail</name>
    <dbReference type="NCBI Taxonomy" id="6526"/>
    <lineage>
        <taxon>Eukaryota</taxon>
        <taxon>Metazoa</taxon>
        <taxon>Spiralia</taxon>
        <taxon>Lophotrochozoa</taxon>
        <taxon>Mollusca</taxon>
        <taxon>Gastropoda</taxon>
        <taxon>Heterobranchia</taxon>
        <taxon>Euthyneura</taxon>
        <taxon>Panpulmonata</taxon>
        <taxon>Hygrophila</taxon>
        <taxon>Lymnaeoidea</taxon>
        <taxon>Planorbidae</taxon>
        <taxon>Biomphalaria</taxon>
    </lineage>
</organism>
<keyword evidence="13" id="KW-0186">Copper</keyword>
<dbReference type="SUPFAM" id="SSF63825">
    <property type="entry name" value="YWTD domain"/>
    <property type="match status" value="1"/>
</dbReference>
<keyword evidence="4 13" id="KW-0479">Metal-binding</keyword>
<evidence type="ECO:0000256" key="12">
    <source>
        <dbReference type="PIRSR" id="PIRSR600720-1"/>
    </source>
</evidence>
<comment type="similarity">
    <text evidence="3">In the N-terminal section; belongs to the copper type II ascorbate-dependent monooxygenase family.</text>
</comment>
<dbReference type="GO" id="GO:0016020">
    <property type="term" value="C:membrane"/>
    <property type="evidence" value="ECO:0007669"/>
    <property type="project" value="InterPro"/>
</dbReference>
<dbReference type="GO" id="GO:0004598">
    <property type="term" value="F:peptidylamidoglycolate lyase activity"/>
    <property type="evidence" value="ECO:0007669"/>
    <property type="project" value="UniProtKB-EC"/>
</dbReference>
<dbReference type="Pfam" id="PF01436">
    <property type="entry name" value="NHL"/>
    <property type="match status" value="1"/>
</dbReference>
<keyword evidence="6" id="KW-0677">Repeat</keyword>
<feature type="binding site" evidence="13">
    <location>
        <position position="356"/>
    </location>
    <ligand>
        <name>Zn(2+)</name>
        <dbReference type="ChEBI" id="CHEBI:29105"/>
        <note>catalytic</note>
    </ligand>
</feature>
<keyword evidence="18" id="KW-1185">Reference proteome</keyword>
<evidence type="ECO:0000256" key="7">
    <source>
        <dbReference type="ARBA" id="ARBA00023157"/>
    </source>
</evidence>
<gene>
    <name evidence="19" type="primary">LOC129922753</name>
</gene>
<dbReference type="Gene3D" id="2.60.120.310">
    <property type="entry name" value="Copper type II, ascorbate-dependent monooxygenase, N-terminal domain"/>
    <property type="match status" value="1"/>
</dbReference>
<evidence type="ECO:0000256" key="5">
    <source>
        <dbReference type="ARBA" id="ARBA00022729"/>
    </source>
</evidence>
<dbReference type="RefSeq" id="XP_055865678.1">
    <property type="nucleotide sequence ID" value="XM_056009703.1"/>
</dbReference>
<dbReference type="Pfam" id="PF01082">
    <property type="entry name" value="Cu2_monooxygen"/>
    <property type="match status" value="1"/>
</dbReference>
<dbReference type="OrthoDB" id="10018185at2759"/>
<dbReference type="OMA" id="EHHAHQS"/>
<dbReference type="PRINTS" id="PR00790">
    <property type="entry name" value="PAMONOXGNASE"/>
</dbReference>
<name>A0A9W2YSA9_BIOGL</name>
<keyword evidence="13" id="KW-0862">Zinc</keyword>
<feature type="repeat" description="NHL" evidence="15">
    <location>
        <begin position="391"/>
        <end position="434"/>
    </location>
</feature>
<dbReference type="CDD" id="cd14958">
    <property type="entry name" value="NHL_PAL_like"/>
    <property type="match status" value="1"/>
</dbReference>
<evidence type="ECO:0000313" key="19">
    <source>
        <dbReference type="RefSeq" id="XP_055865678.1"/>
    </source>
</evidence>
<keyword evidence="8" id="KW-0325">Glycoprotein</keyword>
<dbReference type="PROSITE" id="PS51125">
    <property type="entry name" value="NHL"/>
    <property type="match status" value="1"/>
</dbReference>
<reference evidence="19" key="1">
    <citation type="submission" date="2025-08" db="UniProtKB">
        <authorList>
            <consortium name="RefSeq"/>
        </authorList>
    </citation>
    <scope>IDENTIFICATION</scope>
</reference>
<dbReference type="SUPFAM" id="SSF49742">
    <property type="entry name" value="PHM/PNGase F"/>
    <property type="match status" value="3"/>
</dbReference>
<dbReference type="AlphaFoldDB" id="A0A9W2YSA9"/>
<evidence type="ECO:0000256" key="9">
    <source>
        <dbReference type="ARBA" id="ARBA00023239"/>
    </source>
</evidence>
<feature type="binding site" evidence="12">
    <location>
        <position position="423"/>
    </location>
    <ligand>
        <name>a protein</name>
        <dbReference type="ChEBI" id="CHEBI:16541"/>
    </ligand>
    <ligandPart>
        <name>C-terminal Xaa-(2S)-2-hydroxyglycine residue</name>
        <dbReference type="ChEBI" id="CHEBI:142768"/>
    </ligandPart>
</feature>
<feature type="binding site" evidence="13">
    <location>
        <position position="461"/>
    </location>
    <ligand>
        <name>Zn(2+)</name>
        <dbReference type="ChEBI" id="CHEBI:29105"/>
        <note>catalytic</note>
    </ligand>
</feature>
<dbReference type="GO" id="GO:0006518">
    <property type="term" value="P:peptide metabolic process"/>
    <property type="evidence" value="ECO:0007669"/>
    <property type="project" value="InterPro"/>
</dbReference>
<evidence type="ECO:0000256" key="11">
    <source>
        <dbReference type="ARBA" id="ARBA00048431"/>
    </source>
</evidence>
<keyword evidence="7 14" id="KW-1015">Disulfide bond</keyword>
<dbReference type="InterPro" id="IPR036939">
    <property type="entry name" value="Cu2_ascorb_mOase_N_sf"/>
</dbReference>
<evidence type="ECO:0000259" key="16">
    <source>
        <dbReference type="Pfam" id="PF01082"/>
    </source>
</evidence>
<feature type="domain" description="Copper type II ascorbate-dependent monooxygenase C-terminal" evidence="17">
    <location>
        <begin position="103"/>
        <end position="158"/>
    </location>
</feature>
<feature type="non-terminal residue" evidence="19">
    <location>
        <position position="1"/>
    </location>
</feature>
<proteinExistence type="inferred from homology"/>
<dbReference type="Proteomes" id="UP001165740">
    <property type="component" value="Chromosome 14"/>
</dbReference>
<feature type="binding site" evidence="13">
    <location>
        <position position="77"/>
    </location>
    <ligand>
        <name>Cu(2+)</name>
        <dbReference type="ChEBI" id="CHEBI:29036"/>
        <label>1</label>
        <note>catalytic</note>
    </ligand>
</feature>
<evidence type="ECO:0000259" key="17">
    <source>
        <dbReference type="Pfam" id="PF03712"/>
    </source>
</evidence>
<comment type="catalytic activity">
    <reaction evidence="1">
        <text>a [peptide]-C-terminal (2S)-2-hydroxyglycine = a [peptide]-C-terminal amide + glyoxylate</text>
        <dbReference type="Rhea" id="RHEA:20924"/>
        <dbReference type="Rhea" id="RHEA-COMP:13485"/>
        <dbReference type="Rhea" id="RHEA-COMP:15321"/>
        <dbReference type="ChEBI" id="CHEBI:36655"/>
        <dbReference type="ChEBI" id="CHEBI:137001"/>
        <dbReference type="ChEBI" id="CHEBI:142768"/>
        <dbReference type="EC" id="4.3.2.5"/>
    </reaction>
</comment>
<feature type="binding site" evidence="13">
    <location>
        <position position="11"/>
    </location>
    <ligand>
        <name>Cu(2+)</name>
        <dbReference type="ChEBI" id="CHEBI:29036"/>
        <label>1</label>
        <note>catalytic</note>
    </ligand>
</feature>
<dbReference type="InterPro" id="IPR000720">
    <property type="entry name" value="PHM/PAL"/>
</dbReference>
<comment type="similarity">
    <text evidence="2">In the C-terminal section; belongs to the peptidyl-alpha-hydroxyglycine alpha-amidating lyase family.</text>
</comment>
<feature type="disulfide bond" evidence="14">
    <location>
        <begin position="473"/>
        <end position="484"/>
    </location>
</feature>
<dbReference type="Gene3D" id="2.120.10.30">
    <property type="entry name" value="TolB, C-terminal domain"/>
    <property type="match status" value="1"/>
</dbReference>
<dbReference type="InterPro" id="IPR008977">
    <property type="entry name" value="PHM/PNGase_F_dom_sf"/>
</dbReference>
<feature type="disulfide bond" evidence="14">
    <location>
        <begin position="88"/>
        <end position="166"/>
    </location>
</feature>
<dbReference type="Pfam" id="PF03712">
    <property type="entry name" value="Cu2_monoox_C"/>
    <property type="match status" value="1"/>
</dbReference>
<comment type="cofactor">
    <cofactor evidence="13">
        <name>Cu(2+)</name>
        <dbReference type="ChEBI" id="CHEBI:29036"/>
    </cofactor>
    <text evidence="13">Binds 2 Cu(2+) ions per subunit.</text>
</comment>
<dbReference type="InterPro" id="IPR011042">
    <property type="entry name" value="6-blade_b-propeller_TolB-like"/>
</dbReference>
<evidence type="ECO:0000256" key="13">
    <source>
        <dbReference type="PIRSR" id="PIRSR600720-2"/>
    </source>
</evidence>
<evidence type="ECO:0000256" key="10">
    <source>
        <dbReference type="ARBA" id="ARBA00023268"/>
    </source>
</evidence>
<dbReference type="PANTHER" id="PTHR10680">
    <property type="entry name" value="PEPTIDYL-GLYCINE ALPHA-AMIDATING MONOOXYGENASE"/>
    <property type="match status" value="1"/>
</dbReference>
<feature type="disulfide bond" evidence="14">
    <location>
        <begin position="404"/>
        <end position="424"/>
    </location>
</feature>
<keyword evidence="10" id="KW-0511">Multifunctional enzyme</keyword>
<dbReference type="InterPro" id="IPR000323">
    <property type="entry name" value="Cu2_ascorb_mOase_N"/>
</dbReference>
<dbReference type="GeneID" id="129922753"/>
<dbReference type="Gene3D" id="2.60.120.230">
    <property type="match status" value="1"/>
</dbReference>